<protein>
    <recommendedName>
        <fullName evidence="4">Cbb3-type cytochrome oxidase component FixQ</fullName>
    </recommendedName>
</protein>
<dbReference type="OrthoDB" id="1495084at2"/>
<keyword evidence="3" id="KW-1185">Reference proteome</keyword>
<evidence type="ECO:0008006" key="4">
    <source>
        <dbReference type="Google" id="ProtNLM"/>
    </source>
</evidence>
<organism evidence="2 3">
    <name type="scientific">Parapedobacter composti</name>
    <dbReference type="NCBI Taxonomy" id="623281"/>
    <lineage>
        <taxon>Bacteria</taxon>
        <taxon>Pseudomonadati</taxon>
        <taxon>Bacteroidota</taxon>
        <taxon>Sphingobacteriia</taxon>
        <taxon>Sphingobacteriales</taxon>
        <taxon>Sphingobacteriaceae</taxon>
        <taxon>Parapedobacter</taxon>
    </lineage>
</organism>
<dbReference type="AlphaFoldDB" id="A0A1I1EAL8"/>
<dbReference type="EMBL" id="FOLL01000001">
    <property type="protein sequence ID" value="SFB84141.1"/>
    <property type="molecule type" value="Genomic_DNA"/>
</dbReference>
<evidence type="ECO:0000256" key="1">
    <source>
        <dbReference type="SAM" id="Phobius"/>
    </source>
</evidence>
<gene>
    <name evidence="2" type="ORF">SAMN05421747_101456</name>
</gene>
<keyword evidence="1" id="KW-0812">Transmembrane</keyword>
<accession>A0A1I1EAL8</accession>
<dbReference type="RefSeq" id="WP_090970598.1">
    <property type="nucleotide sequence ID" value="NZ_FOLL01000001.1"/>
</dbReference>
<dbReference type="STRING" id="623281.SAMN05421747_101456"/>
<name>A0A1I1EAL8_9SPHI</name>
<evidence type="ECO:0000313" key="3">
    <source>
        <dbReference type="Proteomes" id="UP000199577"/>
    </source>
</evidence>
<proteinExistence type="predicted"/>
<dbReference type="Proteomes" id="UP000199577">
    <property type="component" value="Unassembled WGS sequence"/>
</dbReference>
<keyword evidence="1" id="KW-1133">Transmembrane helix</keyword>
<evidence type="ECO:0000313" key="2">
    <source>
        <dbReference type="EMBL" id="SFB84141.1"/>
    </source>
</evidence>
<sequence>MFKQITDLSGDEWYLIVSLWIFLIFFITMAITLLRMRKDDVNYMKNRPLDDNDVAGSEAKYQIEQP</sequence>
<feature type="transmembrane region" description="Helical" evidence="1">
    <location>
        <begin position="13"/>
        <end position="34"/>
    </location>
</feature>
<keyword evidence="1" id="KW-0472">Membrane</keyword>
<reference evidence="2 3" key="1">
    <citation type="submission" date="2016-10" db="EMBL/GenBank/DDBJ databases">
        <authorList>
            <person name="de Groot N.N."/>
        </authorList>
    </citation>
    <scope>NUCLEOTIDE SEQUENCE [LARGE SCALE GENOMIC DNA]</scope>
    <source>
        <strain evidence="2 3">DSM 22900</strain>
    </source>
</reference>